<evidence type="ECO:0000256" key="1">
    <source>
        <dbReference type="SAM" id="MobiDB-lite"/>
    </source>
</evidence>
<dbReference type="AlphaFoldDB" id="A0AAV4NKM1"/>
<dbReference type="Proteomes" id="UP001054945">
    <property type="component" value="Unassembled WGS sequence"/>
</dbReference>
<evidence type="ECO:0000313" key="3">
    <source>
        <dbReference type="Proteomes" id="UP001054945"/>
    </source>
</evidence>
<feature type="compositionally biased region" description="Basic and acidic residues" evidence="1">
    <location>
        <begin position="57"/>
        <end position="75"/>
    </location>
</feature>
<dbReference type="EMBL" id="BPLR01021046">
    <property type="protein sequence ID" value="GIX85306.1"/>
    <property type="molecule type" value="Genomic_DNA"/>
</dbReference>
<comment type="caution">
    <text evidence="2">The sequence shown here is derived from an EMBL/GenBank/DDBJ whole genome shotgun (WGS) entry which is preliminary data.</text>
</comment>
<sequence length="119" mass="13871">MSENDEVPDFRAKLYVNNQEINSGSNCISKGIQYYDVFENEMSDIGSNKKHKNQTVEMKKELRTNDNESRDGLLTNKEKSISNSIKNVAINHILGPENYFQDEIKAEYFDNYLRIQRTL</sequence>
<protein>
    <submittedName>
        <fullName evidence="2">Uncharacterized protein</fullName>
    </submittedName>
</protein>
<proteinExistence type="predicted"/>
<accession>A0AAV4NKM1</accession>
<name>A0AAV4NKM1_CAEEX</name>
<keyword evidence="3" id="KW-1185">Reference proteome</keyword>
<feature type="region of interest" description="Disordered" evidence="1">
    <location>
        <begin position="45"/>
        <end position="75"/>
    </location>
</feature>
<gene>
    <name evidence="2" type="ORF">CEXT_759001</name>
</gene>
<organism evidence="2 3">
    <name type="scientific">Caerostris extrusa</name>
    <name type="common">Bark spider</name>
    <name type="synonym">Caerostris bankana</name>
    <dbReference type="NCBI Taxonomy" id="172846"/>
    <lineage>
        <taxon>Eukaryota</taxon>
        <taxon>Metazoa</taxon>
        <taxon>Ecdysozoa</taxon>
        <taxon>Arthropoda</taxon>
        <taxon>Chelicerata</taxon>
        <taxon>Arachnida</taxon>
        <taxon>Araneae</taxon>
        <taxon>Araneomorphae</taxon>
        <taxon>Entelegynae</taxon>
        <taxon>Araneoidea</taxon>
        <taxon>Araneidae</taxon>
        <taxon>Caerostris</taxon>
    </lineage>
</organism>
<reference evidence="2 3" key="1">
    <citation type="submission" date="2021-06" db="EMBL/GenBank/DDBJ databases">
        <title>Caerostris extrusa draft genome.</title>
        <authorList>
            <person name="Kono N."/>
            <person name="Arakawa K."/>
        </authorList>
    </citation>
    <scope>NUCLEOTIDE SEQUENCE [LARGE SCALE GENOMIC DNA]</scope>
</reference>
<evidence type="ECO:0000313" key="2">
    <source>
        <dbReference type="EMBL" id="GIX85306.1"/>
    </source>
</evidence>